<dbReference type="Proteomes" id="UP000053477">
    <property type="component" value="Unassembled WGS sequence"/>
</dbReference>
<evidence type="ECO:0000256" key="1">
    <source>
        <dbReference type="SAM" id="MobiDB-lite"/>
    </source>
</evidence>
<sequence length="121" mass="13094">MSEYVLLAQRELHQHSSMNHIGLKPCKGPFSIAVPTGTARASKTAQGSARKAVRHAGDRSVDLPVLTDAVHIFPCPLVQRLACSAFAPRRSPGHQIIQTPISANRDEESRKESCANTAQGR</sequence>
<protein>
    <submittedName>
        <fullName evidence="2">Uncharacterized protein</fullName>
    </submittedName>
</protein>
<feature type="compositionally biased region" description="Basic and acidic residues" evidence="1">
    <location>
        <begin position="104"/>
        <end position="113"/>
    </location>
</feature>
<feature type="region of interest" description="Disordered" evidence="1">
    <location>
        <begin position="94"/>
        <end position="121"/>
    </location>
</feature>
<dbReference type="InParanoid" id="A0A0H2R336"/>
<gene>
    <name evidence="2" type="ORF">SCHPADRAFT_765810</name>
</gene>
<keyword evidence="3" id="KW-1185">Reference proteome</keyword>
<name>A0A0H2R336_9AGAM</name>
<proteinExistence type="predicted"/>
<dbReference type="AlphaFoldDB" id="A0A0H2R336"/>
<evidence type="ECO:0000313" key="2">
    <source>
        <dbReference type="EMBL" id="KLO03888.1"/>
    </source>
</evidence>
<dbReference type="EMBL" id="KQ086909">
    <property type="protein sequence ID" value="KLO03888.1"/>
    <property type="molecule type" value="Genomic_DNA"/>
</dbReference>
<evidence type="ECO:0000313" key="3">
    <source>
        <dbReference type="Proteomes" id="UP000053477"/>
    </source>
</evidence>
<reference evidence="2 3" key="1">
    <citation type="submission" date="2015-04" db="EMBL/GenBank/DDBJ databases">
        <title>Complete genome sequence of Schizopora paradoxa KUC8140, a cosmopolitan wood degrader in East Asia.</title>
        <authorList>
            <consortium name="DOE Joint Genome Institute"/>
            <person name="Min B."/>
            <person name="Park H."/>
            <person name="Jang Y."/>
            <person name="Kim J.-J."/>
            <person name="Kim K.H."/>
            <person name="Pangilinan J."/>
            <person name="Lipzen A."/>
            <person name="Riley R."/>
            <person name="Grigoriev I.V."/>
            <person name="Spatafora J.W."/>
            <person name="Choi I.-G."/>
        </authorList>
    </citation>
    <scope>NUCLEOTIDE SEQUENCE [LARGE SCALE GENOMIC DNA]</scope>
    <source>
        <strain evidence="2 3">KUC8140</strain>
    </source>
</reference>
<accession>A0A0H2R336</accession>
<organism evidence="2 3">
    <name type="scientific">Schizopora paradoxa</name>
    <dbReference type="NCBI Taxonomy" id="27342"/>
    <lineage>
        <taxon>Eukaryota</taxon>
        <taxon>Fungi</taxon>
        <taxon>Dikarya</taxon>
        <taxon>Basidiomycota</taxon>
        <taxon>Agaricomycotina</taxon>
        <taxon>Agaricomycetes</taxon>
        <taxon>Hymenochaetales</taxon>
        <taxon>Schizoporaceae</taxon>
        <taxon>Schizopora</taxon>
    </lineage>
</organism>